<reference evidence="15" key="1">
    <citation type="journal article" date="2011" name="Proc. Natl. Acad. Sci. U.S.A.">
        <title>Obligate biotrophy features unraveled by the genomic analysis of rust fungi.</title>
        <authorList>
            <person name="Duplessis S."/>
            <person name="Cuomo C.A."/>
            <person name="Lin Y.-C."/>
            <person name="Aerts A."/>
            <person name="Tisserant E."/>
            <person name="Veneault-Fourrey C."/>
            <person name="Joly D.L."/>
            <person name="Hacquard S."/>
            <person name="Amselem J."/>
            <person name="Cantarel B.L."/>
            <person name="Chiu R."/>
            <person name="Coutinho P.M."/>
            <person name="Feau N."/>
            <person name="Field M."/>
            <person name="Frey P."/>
            <person name="Gelhaye E."/>
            <person name="Goldberg J."/>
            <person name="Grabherr M.G."/>
            <person name="Kodira C.D."/>
            <person name="Kohler A."/>
            <person name="Kuees U."/>
            <person name="Lindquist E.A."/>
            <person name="Lucas S.M."/>
            <person name="Mago R."/>
            <person name="Mauceli E."/>
            <person name="Morin E."/>
            <person name="Murat C."/>
            <person name="Pangilinan J.L."/>
            <person name="Park R."/>
            <person name="Pearson M."/>
            <person name="Quesneville H."/>
            <person name="Rouhier N."/>
            <person name="Sakthikumar S."/>
            <person name="Salamov A.A."/>
            <person name="Schmutz J."/>
            <person name="Selles B."/>
            <person name="Shapiro H."/>
            <person name="Tanguay P."/>
            <person name="Tuskan G.A."/>
            <person name="Henrissat B."/>
            <person name="Van de Peer Y."/>
            <person name="Rouze P."/>
            <person name="Ellis J.G."/>
            <person name="Dodds P.N."/>
            <person name="Schein J.E."/>
            <person name="Zhong S."/>
            <person name="Hamelin R.C."/>
            <person name="Grigoriev I.V."/>
            <person name="Szabo L.J."/>
            <person name="Martin F."/>
        </authorList>
    </citation>
    <scope>NUCLEOTIDE SEQUENCE [LARGE SCALE GENOMIC DNA]</scope>
    <source>
        <strain evidence="15">98AG31 / pathotype 3-4-7</strain>
    </source>
</reference>
<dbReference type="UniPathway" id="UPA00276">
    <property type="reaction ID" value="UER00406"/>
</dbReference>
<evidence type="ECO:0000259" key="13">
    <source>
        <dbReference type="SMART" id="SM00904"/>
    </source>
</evidence>
<dbReference type="SMART" id="SM00904">
    <property type="entry name" value="Flavokinase"/>
    <property type="match status" value="1"/>
</dbReference>
<feature type="region of interest" description="Disordered" evidence="12">
    <location>
        <begin position="1"/>
        <end position="22"/>
    </location>
</feature>
<dbReference type="InterPro" id="IPR015865">
    <property type="entry name" value="Riboflavin_kinase_bac/euk"/>
</dbReference>
<dbReference type="eggNOG" id="KOG3110">
    <property type="taxonomic scope" value="Eukaryota"/>
</dbReference>
<dbReference type="AlphaFoldDB" id="F4R5N1"/>
<dbReference type="Gene3D" id="2.40.30.30">
    <property type="entry name" value="Riboflavin kinase-like"/>
    <property type="match status" value="1"/>
</dbReference>
<comment type="similarity">
    <text evidence="3">Belongs to the flavokinase family.</text>
</comment>
<feature type="domain" description="Riboflavin kinase" evidence="13">
    <location>
        <begin position="36"/>
        <end position="156"/>
    </location>
</feature>
<dbReference type="VEuPathDB" id="FungiDB:MELLADRAFT_102002"/>
<keyword evidence="15" id="KW-1185">Reference proteome</keyword>
<evidence type="ECO:0000256" key="5">
    <source>
        <dbReference type="ARBA" id="ARBA00017394"/>
    </source>
</evidence>
<evidence type="ECO:0000256" key="12">
    <source>
        <dbReference type="SAM" id="MobiDB-lite"/>
    </source>
</evidence>
<gene>
    <name evidence="14" type="ORF">MELLADRAFT_102002</name>
</gene>
<dbReference type="EC" id="2.7.1.26" evidence="4"/>
<feature type="compositionally biased region" description="Polar residues" evidence="12">
    <location>
        <begin position="1"/>
        <end position="21"/>
    </location>
</feature>
<keyword evidence="9" id="KW-0547">Nucleotide-binding</keyword>
<evidence type="ECO:0000256" key="9">
    <source>
        <dbReference type="ARBA" id="ARBA00022741"/>
    </source>
</evidence>
<evidence type="ECO:0000256" key="4">
    <source>
        <dbReference type="ARBA" id="ARBA00012105"/>
    </source>
</evidence>
<proteinExistence type="inferred from homology"/>
<keyword evidence="8" id="KW-0808">Transferase</keyword>
<keyword evidence="7" id="KW-0288">FMN</keyword>
<dbReference type="PANTHER" id="PTHR22749">
    <property type="entry name" value="RIBOFLAVIN KINASE/FMN ADENYLYLTRANSFERASE"/>
    <property type="match status" value="1"/>
</dbReference>
<dbReference type="KEGG" id="mlr:MELLADRAFT_102002"/>
<comment type="function">
    <text evidence="1">Catalyzes the phosphorylation of riboflavin (vitamin B2) to form flavin mononucleotide (FMN) coenzyme.</text>
</comment>
<protein>
    <recommendedName>
        <fullName evidence="5">Riboflavin kinase</fullName>
        <ecNumber evidence="4">2.7.1.26</ecNumber>
    </recommendedName>
    <alternativeName>
        <fullName evidence="11">Flavin mononucleotide kinase 1</fullName>
    </alternativeName>
</protein>
<evidence type="ECO:0000256" key="2">
    <source>
        <dbReference type="ARBA" id="ARBA00005201"/>
    </source>
</evidence>
<dbReference type="GO" id="GO:0009231">
    <property type="term" value="P:riboflavin biosynthetic process"/>
    <property type="evidence" value="ECO:0007669"/>
    <property type="project" value="InterPro"/>
</dbReference>
<dbReference type="InterPro" id="IPR023468">
    <property type="entry name" value="Riboflavin_kinase"/>
</dbReference>
<organism evidence="15">
    <name type="scientific">Melampsora larici-populina (strain 98AG31 / pathotype 3-4-7)</name>
    <name type="common">Poplar leaf rust fungus</name>
    <dbReference type="NCBI Taxonomy" id="747676"/>
    <lineage>
        <taxon>Eukaryota</taxon>
        <taxon>Fungi</taxon>
        <taxon>Dikarya</taxon>
        <taxon>Basidiomycota</taxon>
        <taxon>Pucciniomycotina</taxon>
        <taxon>Pucciniomycetes</taxon>
        <taxon>Pucciniales</taxon>
        <taxon>Melampsoraceae</taxon>
        <taxon>Melampsora</taxon>
    </lineage>
</organism>
<name>F4R5N1_MELLP</name>
<evidence type="ECO:0000313" key="14">
    <source>
        <dbReference type="EMBL" id="EGG12078.1"/>
    </source>
</evidence>
<evidence type="ECO:0000313" key="15">
    <source>
        <dbReference type="Proteomes" id="UP000001072"/>
    </source>
</evidence>
<evidence type="ECO:0000256" key="6">
    <source>
        <dbReference type="ARBA" id="ARBA00022630"/>
    </source>
</evidence>
<dbReference type="GO" id="GO:0008531">
    <property type="term" value="F:riboflavin kinase activity"/>
    <property type="evidence" value="ECO:0007669"/>
    <property type="project" value="UniProtKB-EC"/>
</dbReference>
<dbReference type="STRING" id="747676.F4R5N1"/>
<evidence type="ECO:0000256" key="10">
    <source>
        <dbReference type="ARBA" id="ARBA00022840"/>
    </source>
</evidence>
<dbReference type="InParanoid" id="F4R5N1"/>
<keyword evidence="10" id="KW-0067">ATP-binding</keyword>
<accession>F4R5N1</accession>
<keyword evidence="6" id="KW-0285">Flavoprotein</keyword>
<dbReference type="PANTHER" id="PTHR22749:SF6">
    <property type="entry name" value="RIBOFLAVIN KINASE"/>
    <property type="match status" value="1"/>
</dbReference>
<dbReference type="Pfam" id="PF01687">
    <property type="entry name" value="Flavokinase"/>
    <property type="match status" value="1"/>
</dbReference>
<dbReference type="FunCoup" id="F4R5N1">
    <property type="interactions" value="290"/>
</dbReference>
<evidence type="ECO:0000256" key="11">
    <source>
        <dbReference type="ARBA" id="ARBA00029960"/>
    </source>
</evidence>
<dbReference type="RefSeq" id="XP_007404453.1">
    <property type="nucleotide sequence ID" value="XM_007404391.1"/>
</dbReference>
<evidence type="ECO:0000256" key="7">
    <source>
        <dbReference type="ARBA" id="ARBA00022643"/>
    </source>
</evidence>
<dbReference type="GeneID" id="18921539"/>
<dbReference type="InterPro" id="IPR023465">
    <property type="entry name" value="Riboflavin_kinase_dom_sf"/>
</dbReference>
<dbReference type="EMBL" id="GL883091">
    <property type="protein sequence ID" value="EGG12078.1"/>
    <property type="molecule type" value="Genomic_DNA"/>
</dbReference>
<evidence type="ECO:0000256" key="1">
    <source>
        <dbReference type="ARBA" id="ARBA00003572"/>
    </source>
</evidence>
<dbReference type="GO" id="GO:0009398">
    <property type="term" value="P:FMN biosynthetic process"/>
    <property type="evidence" value="ECO:0007669"/>
    <property type="project" value="UniProtKB-UniPathway"/>
</dbReference>
<dbReference type="GO" id="GO:0005739">
    <property type="term" value="C:mitochondrion"/>
    <property type="evidence" value="ECO:0007669"/>
    <property type="project" value="TreeGrafter"/>
</dbReference>
<dbReference type="GO" id="GO:0005524">
    <property type="term" value="F:ATP binding"/>
    <property type="evidence" value="ECO:0007669"/>
    <property type="project" value="UniProtKB-KW"/>
</dbReference>
<dbReference type="Proteomes" id="UP000001072">
    <property type="component" value="Unassembled WGS sequence"/>
</dbReference>
<comment type="pathway">
    <text evidence="2">Cofactor biosynthesis; FMN biosynthesis; FMN from riboflavin (ATP route): step 1/1.</text>
</comment>
<evidence type="ECO:0000256" key="3">
    <source>
        <dbReference type="ARBA" id="ARBA00010108"/>
    </source>
</evidence>
<dbReference type="SUPFAM" id="SSF82114">
    <property type="entry name" value="Riboflavin kinase-like"/>
    <property type="match status" value="1"/>
</dbReference>
<dbReference type="HOGENOM" id="CLU_048437_3_3_1"/>
<evidence type="ECO:0000256" key="8">
    <source>
        <dbReference type="ARBA" id="ARBA00022679"/>
    </source>
</evidence>
<sequence>MKEPNESITTQSETQPPNQSLTKKRSLILKSHQPNLSIYPICLSSNVLKGFGRGSKELNCPTANLNPKVLEDQSKEYLRNQNVFEMVMSIGFNPVYGNEFKTIEVHVLFEFDQDFYGVEMKVMVLGYIRPEYNYTTKDELITDIEIDKQVAKNTLKQEGYFKFVNDKFFE</sequence>
<dbReference type="OrthoDB" id="276388at2759"/>